<dbReference type="EMBL" id="BSXS01000823">
    <property type="protein sequence ID" value="GME74055.1"/>
    <property type="molecule type" value="Genomic_DNA"/>
</dbReference>
<evidence type="ECO:0000313" key="1">
    <source>
        <dbReference type="EMBL" id="GME74055.1"/>
    </source>
</evidence>
<dbReference type="Proteomes" id="UP001165064">
    <property type="component" value="Unassembled WGS sequence"/>
</dbReference>
<proteinExistence type="predicted"/>
<reference evidence="1" key="1">
    <citation type="submission" date="2023-04" db="EMBL/GenBank/DDBJ databases">
        <title>Ambrosiozyma monospora NBRC 10751.</title>
        <authorList>
            <person name="Ichikawa N."/>
            <person name="Sato H."/>
            <person name="Tonouchi N."/>
        </authorList>
    </citation>
    <scope>NUCLEOTIDE SEQUENCE</scope>
    <source>
        <strain evidence="1">NBRC 10751</strain>
    </source>
</reference>
<organism evidence="1 2">
    <name type="scientific">Ambrosiozyma monospora</name>
    <name type="common">Yeast</name>
    <name type="synonym">Endomycopsis monosporus</name>
    <dbReference type="NCBI Taxonomy" id="43982"/>
    <lineage>
        <taxon>Eukaryota</taxon>
        <taxon>Fungi</taxon>
        <taxon>Dikarya</taxon>
        <taxon>Ascomycota</taxon>
        <taxon>Saccharomycotina</taxon>
        <taxon>Pichiomycetes</taxon>
        <taxon>Pichiales</taxon>
        <taxon>Pichiaceae</taxon>
        <taxon>Ambrosiozyma</taxon>
    </lineage>
</organism>
<keyword evidence="2" id="KW-1185">Reference proteome</keyword>
<name>A0ACB5SV72_AMBMO</name>
<protein>
    <submittedName>
        <fullName evidence="1">Unnamed protein product</fullName>
    </submittedName>
</protein>
<evidence type="ECO:0000313" key="2">
    <source>
        <dbReference type="Proteomes" id="UP001165064"/>
    </source>
</evidence>
<gene>
    <name evidence="1" type="ORF">Amon02_000163300</name>
</gene>
<comment type="caution">
    <text evidence="1">The sequence shown here is derived from an EMBL/GenBank/DDBJ whole genome shotgun (WGS) entry which is preliminary data.</text>
</comment>
<sequence>MSSSATSTPGAGSSASSKPGRKPLQTEPKNKRTAQNRAAQRAFRERKERKMKELEMQVEMLENEKLQINNETELLRVQVETLMKELNKFKSQAAQQQGVQSFQQQAPATSSQRAVMGSSFSLSDKSLSSNSNKTSPLSMIDSPASSMSSHTHTSGLDKQQRQPSFQFPSPWGAASDISTSPSDVWKTRSHSSITAGNGNGSTGSPLDINQPSLKGGDYVEGVSDFCSSLSSVCGSSSCPVPRERRDSAYKSPAASTSAVGSGSGSVSTASHSSTTRGGADSLLSMTTVESPFQALVNDEPTTTKNDASAVTPGKNLNDPTMFLFDGTSAPFDTSLVFNAENDPFSANSMYYNSTHGNGATDDLFGDVNFDDAAEADPLAGLMVLYSTTTTY</sequence>
<accession>A0ACB5SV72</accession>